<protein>
    <submittedName>
        <fullName evidence="2">Uncharacterized protein</fullName>
    </submittedName>
</protein>
<name>A0A8E2FDY0_9PEZI</name>
<dbReference type="Proteomes" id="UP000250140">
    <property type="component" value="Unassembled WGS sequence"/>
</dbReference>
<evidence type="ECO:0000313" key="3">
    <source>
        <dbReference type="Proteomes" id="UP000250140"/>
    </source>
</evidence>
<feature type="non-terminal residue" evidence="2">
    <location>
        <position position="313"/>
    </location>
</feature>
<proteinExistence type="predicted"/>
<dbReference type="Pfam" id="PF11913">
    <property type="entry name" value="DUF3431"/>
    <property type="match status" value="1"/>
</dbReference>
<gene>
    <name evidence="2" type="ORF">AOQ84DRAFT_259008</name>
</gene>
<feature type="non-terminal residue" evidence="2">
    <location>
        <position position="1"/>
    </location>
</feature>
<dbReference type="PANTHER" id="PTHR37490">
    <property type="entry name" value="EXPRESSED PROTEIN"/>
    <property type="match status" value="1"/>
</dbReference>
<dbReference type="PANTHER" id="PTHR37490:SF3">
    <property type="entry name" value="DUF3431 DOMAIN CONTAINING PROTEIN"/>
    <property type="match status" value="1"/>
</dbReference>
<dbReference type="InterPro" id="IPR021838">
    <property type="entry name" value="DUF3431"/>
</dbReference>
<dbReference type="OrthoDB" id="426718at2759"/>
<feature type="region of interest" description="Disordered" evidence="1">
    <location>
        <begin position="292"/>
        <end position="313"/>
    </location>
</feature>
<evidence type="ECO:0000256" key="1">
    <source>
        <dbReference type="SAM" id="MobiDB-lite"/>
    </source>
</evidence>
<sequence length="313" mass="36008">ARVLVVARLSSENVDWLQEELPDVPTAVYTVDDPTAPLHPPENKGREAMVYLSYLIDHYDNLPDEMIFLHYHRWAWHNNDVLQSDIVETITRLSSSYVQREGYVNLRCHSGLRCTHFINTSDPETWPFSLTNQNIDLIAVFQELFPGHRVPETVAHTCCAQFALSKSLALNATRQRYIDLRDWILNNSFNNWTSGYIFELLWHYVFTNKSVVCPRADICYCEAFGICFGSDSQLTVWSELRDKQRKLQSVLNLLEAEENEEQKDRGPTGNITSELREKIQKVGDQLEARLTAAKRRGEDPGNRATDSWKASKG</sequence>
<keyword evidence="3" id="KW-1185">Reference proteome</keyword>
<evidence type="ECO:0000313" key="2">
    <source>
        <dbReference type="EMBL" id="OCL15201.1"/>
    </source>
</evidence>
<organism evidence="2 3">
    <name type="scientific">Glonium stellatum</name>
    <dbReference type="NCBI Taxonomy" id="574774"/>
    <lineage>
        <taxon>Eukaryota</taxon>
        <taxon>Fungi</taxon>
        <taxon>Dikarya</taxon>
        <taxon>Ascomycota</taxon>
        <taxon>Pezizomycotina</taxon>
        <taxon>Dothideomycetes</taxon>
        <taxon>Pleosporomycetidae</taxon>
        <taxon>Gloniales</taxon>
        <taxon>Gloniaceae</taxon>
        <taxon>Glonium</taxon>
    </lineage>
</organism>
<dbReference type="AlphaFoldDB" id="A0A8E2FDY0"/>
<accession>A0A8E2FDY0</accession>
<reference evidence="2 3" key="1">
    <citation type="journal article" date="2016" name="Nat. Commun.">
        <title>Ectomycorrhizal ecology is imprinted in the genome of the dominant symbiotic fungus Cenococcum geophilum.</title>
        <authorList>
            <consortium name="DOE Joint Genome Institute"/>
            <person name="Peter M."/>
            <person name="Kohler A."/>
            <person name="Ohm R.A."/>
            <person name="Kuo A."/>
            <person name="Krutzmann J."/>
            <person name="Morin E."/>
            <person name="Arend M."/>
            <person name="Barry K.W."/>
            <person name="Binder M."/>
            <person name="Choi C."/>
            <person name="Clum A."/>
            <person name="Copeland A."/>
            <person name="Grisel N."/>
            <person name="Haridas S."/>
            <person name="Kipfer T."/>
            <person name="LaButti K."/>
            <person name="Lindquist E."/>
            <person name="Lipzen A."/>
            <person name="Maire R."/>
            <person name="Meier B."/>
            <person name="Mihaltcheva S."/>
            <person name="Molinier V."/>
            <person name="Murat C."/>
            <person name="Poggeler S."/>
            <person name="Quandt C.A."/>
            <person name="Sperisen C."/>
            <person name="Tritt A."/>
            <person name="Tisserant E."/>
            <person name="Crous P.W."/>
            <person name="Henrissat B."/>
            <person name="Nehls U."/>
            <person name="Egli S."/>
            <person name="Spatafora J.W."/>
            <person name="Grigoriev I.V."/>
            <person name="Martin F.M."/>
        </authorList>
    </citation>
    <scope>NUCLEOTIDE SEQUENCE [LARGE SCALE GENOMIC DNA]</scope>
    <source>
        <strain evidence="2 3">CBS 207.34</strain>
    </source>
</reference>
<dbReference type="EMBL" id="KV748474">
    <property type="protein sequence ID" value="OCL15201.1"/>
    <property type="molecule type" value="Genomic_DNA"/>
</dbReference>